<sequence length="380" mass="43821">MEEIYKPETEDAGKVEVYSRENNEMLGDMPQWLIHTGSYIVYGLIVFLVAGTALFKYPDTIKKAVTIDDMGSVEWITANQGGMIERFFIENQSQVKRNDTLGILKNTASLEDVQTFCNVLTNIEWYYRTNDINYLQDYPFNLIMGEMAPAYEQFTQAVRTCVMYQEFDLYPQKKKFLDDELKILNESKQANALEILKVKREEFELEINHKMEMGKNRRMLELAYENMVNSLRTWENKYLIKSRHDGIVVWGKSWGMSHRVNEGDTLCTVISKQQANPLGHIRLSQDEVAEVAVGDKVNIELNKYPTHSYGVLPGKIASISFVPYNKSYAVEVAFPEGLTTTNHKEIKYEIDLSGKAEIITSSRSILSRIFAPIYELFKEK</sequence>
<keyword evidence="1" id="KW-0812">Transmembrane</keyword>
<dbReference type="RefSeq" id="WP_032952673.1">
    <property type="nucleotide sequence ID" value="NZ_JNHM01000019.1"/>
</dbReference>
<keyword evidence="1" id="KW-1133">Transmembrane helix</keyword>
<dbReference type="EMBL" id="JNHM01000019">
    <property type="protein sequence ID" value="KDS54832.1"/>
    <property type="molecule type" value="Genomic_DNA"/>
</dbReference>
<dbReference type="PATRIC" id="fig|1339352.3.peg.1467"/>
<evidence type="ECO:0000256" key="1">
    <source>
        <dbReference type="SAM" id="Phobius"/>
    </source>
</evidence>
<keyword evidence="1" id="KW-0472">Membrane</keyword>
<comment type="caution">
    <text evidence="2">The sequence shown here is derived from an EMBL/GenBank/DDBJ whole genome shotgun (WGS) entry which is preliminary data.</text>
</comment>
<protein>
    <submittedName>
        <fullName evidence="2">HlyD secretion family protein</fullName>
    </submittedName>
</protein>
<feature type="transmembrane region" description="Helical" evidence="1">
    <location>
        <begin position="32"/>
        <end position="55"/>
    </location>
</feature>
<evidence type="ECO:0000313" key="2">
    <source>
        <dbReference type="EMBL" id="KDS54832.1"/>
    </source>
</evidence>
<name>A0A069SJE3_PHOVU</name>
<reference evidence="2 3" key="1">
    <citation type="submission" date="2014-04" db="EMBL/GenBank/DDBJ databases">
        <authorList>
            <person name="Sears C."/>
            <person name="Carroll K."/>
            <person name="Sack B.R."/>
            <person name="Qadri F."/>
            <person name="Myers L.L."/>
            <person name="Chung G.-T."/>
            <person name="Escheverria P."/>
            <person name="Fraser C.M."/>
            <person name="Sadzewicz L."/>
            <person name="Shefchek K.A."/>
            <person name="Tallon L."/>
            <person name="Das S.P."/>
            <person name="Daugherty S."/>
            <person name="Mongodin E.F."/>
        </authorList>
    </citation>
    <scope>NUCLEOTIDE SEQUENCE [LARGE SCALE GENOMIC DNA]</scope>
    <source>
        <strain evidence="2 3">3975 RP4</strain>
    </source>
</reference>
<gene>
    <name evidence="2" type="ORF">M099_1515</name>
</gene>
<organism evidence="2 3">
    <name type="scientific">Phocaeicola vulgatus str. 3975 RP4</name>
    <dbReference type="NCBI Taxonomy" id="1339352"/>
    <lineage>
        <taxon>Bacteria</taxon>
        <taxon>Pseudomonadati</taxon>
        <taxon>Bacteroidota</taxon>
        <taxon>Bacteroidia</taxon>
        <taxon>Bacteroidales</taxon>
        <taxon>Bacteroidaceae</taxon>
        <taxon>Phocaeicola</taxon>
    </lineage>
</organism>
<dbReference type="Proteomes" id="UP000027661">
    <property type="component" value="Unassembled WGS sequence"/>
</dbReference>
<accession>A0A069SJE3</accession>
<proteinExistence type="predicted"/>
<evidence type="ECO:0000313" key="3">
    <source>
        <dbReference type="Proteomes" id="UP000027661"/>
    </source>
</evidence>
<dbReference type="AlphaFoldDB" id="A0A069SJE3"/>